<proteinExistence type="inferred from homology"/>
<evidence type="ECO:0000256" key="3">
    <source>
        <dbReference type="ARBA" id="ARBA00022452"/>
    </source>
</evidence>
<dbReference type="Pfam" id="PF13715">
    <property type="entry name" value="CarbopepD_reg_2"/>
    <property type="match status" value="1"/>
</dbReference>
<keyword evidence="5 9" id="KW-0798">TonB box</keyword>
<dbReference type="InterPro" id="IPR012910">
    <property type="entry name" value="Plug_dom"/>
</dbReference>
<evidence type="ECO:0000256" key="5">
    <source>
        <dbReference type="ARBA" id="ARBA00023077"/>
    </source>
</evidence>
<evidence type="ECO:0000313" key="12">
    <source>
        <dbReference type="EMBL" id="PWE00890.1"/>
    </source>
</evidence>
<name>A0A2U2BCV2_9BACT</name>
<feature type="domain" description="TonB-dependent receptor-like beta-barrel" evidence="10">
    <location>
        <begin position="372"/>
        <end position="937"/>
    </location>
</feature>
<dbReference type="GO" id="GO:0009279">
    <property type="term" value="C:cell outer membrane"/>
    <property type="evidence" value="ECO:0007669"/>
    <property type="project" value="UniProtKB-SubCell"/>
</dbReference>
<keyword evidence="3 8" id="KW-1134">Transmembrane beta strand</keyword>
<keyword evidence="4 8" id="KW-0812">Transmembrane</keyword>
<dbReference type="InterPro" id="IPR008969">
    <property type="entry name" value="CarboxyPept-like_regulatory"/>
</dbReference>
<dbReference type="SUPFAM" id="SSF56935">
    <property type="entry name" value="Porins"/>
    <property type="match status" value="1"/>
</dbReference>
<gene>
    <name evidence="12" type="ORF">DDZ16_03200</name>
</gene>
<evidence type="ECO:0000256" key="6">
    <source>
        <dbReference type="ARBA" id="ARBA00023136"/>
    </source>
</evidence>
<keyword evidence="6 8" id="KW-0472">Membrane</keyword>
<dbReference type="NCBIfam" id="TIGR04057">
    <property type="entry name" value="SusC_RagA_signa"/>
    <property type="match status" value="1"/>
</dbReference>
<evidence type="ECO:0000256" key="7">
    <source>
        <dbReference type="ARBA" id="ARBA00023237"/>
    </source>
</evidence>
<dbReference type="FunFam" id="2.170.130.10:FF:000008">
    <property type="entry name" value="SusC/RagA family TonB-linked outer membrane protein"/>
    <property type="match status" value="1"/>
</dbReference>
<keyword evidence="7 8" id="KW-0998">Cell outer membrane</keyword>
<dbReference type="InterPro" id="IPR036942">
    <property type="entry name" value="Beta-barrel_TonB_sf"/>
</dbReference>
<dbReference type="SUPFAM" id="SSF49464">
    <property type="entry name" value="Carboxypeptidase regulatory domain-like"/>
    <property type="match status" value="1"/>
</dbReference>
<comment type="subcellular location">
    <subcellularLocation>
        <location evidence="1 8">Cell outer membrane</location>
        <topology evidence="1 8">Multi-pass membrane protein</topology>
    </subcellularLocation>
</comment>
<dbReference type="InterPro" id="IPR023996">
    <property type="entry name" value="TonB-dep_OMP_SusC/RagA"/>
</dbReference>
<dbReference type="Pfam" id="PF07715">
    <property type="entry name" value="Plug"/>
    <property type="match status" value="1"/>
</dbReference>
<dbReference type="EMBL" id="QEWP01000002">
    <property type="protein sequence ID" value="PWE00890.1"/>
    <property type="molecule type" value="Genomic_DNA"/>
</dbReference>
<dbReference type="Proteomes" id="UP000244956">
    <property type="component" value="Unassembled WGS sequence"/>
</dbReference>
<dbReference type="InterPro" id="IPR039426">
    <property type="entry name" value="TonB-dep_rcpt-like"/>
</dbReference>
<comment type="caution">
    <text evidence="12">The sequence shown here is derived from an EMBL/GenBank/DDBJ whole genome shotgun (WGS) entry which is preliminary data.</text>
</comment>
<keyword evidence="13" id="KW-1185">Reference proteome</keyword>
<protein>
    <submittedName>
        <fullName evidence="12">SusC/RagA family TonB-linked outer membrane protein</fullName>
    </submittedName>
</protein>
<dbReference type="Pfam" id="PF00593">
    <property type="entry name" value="TonB_dep_Rec_b-barrel"/>
    <property type="match status" value="1"/>
</dbReference>
<feature type="domain" description="TonB-dependent receptor plug" evidence="11">
    <location>
        <begin position="97"/>
        <end position="225"/>
    </location>
</feature>
<dbReference type="PROSITE" id="PS52016">
    <property type="entry name" value="TONB_DEPENDENT_REC_3"/>
    <property type="match status" value="1"/>
</dbReference>
<dbReference type="InterPro" id="IPR000531">
    <property type="entry name" value="Beta-barrel_TonB"/>
</dbReference>
<dbReference type="Gene3D" id="2.60.40.1120">
    <property type="entry name" value="Carboxypeptidase-like, regulatory domain"/>
    <property type="match status" value="1"/>
</dbReference>
<keyword evidence="2 8" id="KW-0813">Transport</keyword>
<dbReference type="InterPro" id="IPR037066">
    <property type="entry name" value="Plug_dom_sf"/>
</dbReference>
<evidence type="ECO:0000256" key="9">
    <source>
        <dbReference type="RuleBase" id="RU003357"/>
    </source>
</evidence>
<comment type="similarity">
    <text evidence="8 9">Belongs to the TonB-dependent receptor family.</text>
</comment>
<evidence type="ECO:0000256" key="2">
    <source>
        <dbReference type="ARBA" id="ARBA00022448"/>
    </source>
</evidence>
<dbReference type="InterPro" id="IPR023997">
    <property type="entry name" value="TonB-dep_OMP_SusC/RagA_CS"/>
</dbReference>
<dbReference type="FunFam" id="2.60.40.1120:FF:000003">
    <property type="entry name" value="Outer membrane protein Omp121"/>
    <property type="match status" value="1"/>
</dbReference>
<evidence type="ECO:0000256" key="1">
    <source>
        <dbReference type="ARBA" id="ARBA00004571"/>
    </source>
</evidence>
<evidence type="ECO:0000256" key="8">
    <source>
        <dbReference type="PROSITE-ProRule" id="PRU01360"/>
    </source>
</evidence>
<accession>A0A2U2BCV2</accession>
<evidence type="ECO:0000256" key="4">
    <source>
        <dbReference type="ARBA" id="ARBA00022692"/>
    </source>
</evidence>
<organism evidence="12 13">
    <name type="scientific">Marinilabilia rubra</name>
    <dbReference type="NCBI Taxonomy" id="2162893"/>
    <lineage>
        <taxon>Bacteria</taxon>
        <taxon>Pseudomonadati</taxon>
        <taxon>Bacteroidota</taxon>
        <taxon>Bacteroidia</taxon>
        <taxon>Marinilabiliales</taxon>
        <taxon>Marinilabiliaceae</taxon>
        <taxon>Marinilabilia</taxon>
    </lineage>
</organism>
<evidence type="ECO:0000259" key="10">
    <source>
        <dbReference type="Pfam" id="PF00593"/>
    </source>
</evidence>
<reference evidence="12 13" key="1">
    <citation type="submission" date="2018-05" db="EMBL/GenBank/DDBJ databases">
        <title>Marinilabilia rubrum sp. nov., isolated from saltern sediment.</title>
        <authorList>
            <person name="Zhang R."/>
        </authorList>
    </citation>
    <scope>NUCLEOTIDE SEQUENCE [LARGE SCALE GENOMIC DNA]</scope>
    <source>
        <strain evidence="12 13">WTE16</strain>
    </source>
</reference>
<dbReference type="Gene3D" id="2.40.170.20">
    <property type="entry name" value="TonB-dependent receptor, beta-barrel domain"/>
    <property type="match status" value="1"/>
</dbReference>
<dbReference type="NCBIfam" id="TIGR04056">
    <property type="entry name" value="OMP_RagA_SusC"/>
    <property type="match status" value="1"/>
</dbReference>
<dbReference type="Gene3D" id="2.170.130.10">
    <property type="entry name" value="TonB-dependent receptor, plug domain"/>
    <property type="match status" value="1"/>
</dbReference>
<dbReference type="AlphaFoldDB" id="A0A2U2BCV2"/>
<sequence length="973" mass="107821">MSYAQPKTISGIVTDASTGEALPGVTIVVKGTTQGTVTDFQGNYNLDVETGETLVFSFIGFSSQEVIVKEQNVVNIQLVPEVTNLDQVVVIGYGSVKKKDLTGAVDLVGSDDFNKGMNTSTQQLVQGKMAGVTVTTNNGSPGGGSDILIRGVGSLNLTSNPLYVVDGLPLDVREPIGDEPTETGVKQRGVRNPLNLINPNDIESITVLKDASATAIYGSRAANGVVVITTKSGSHSDKLKFNFNSQTTISMPDEYLDIFTADEFRAVINSTNDPVLIDQLGSHDTDWQELIYDNAIGTDNSFSASGKAFGTPLRASVGYTNEDGILQGDNFERITGSLNIAPKFFDNKLKFNLSAKLMHTENEFANQRAIFNSATFNPTWPVYDSNSPFGYTTYLNNEGTLKLKNSPWNPQALLDLVSNNSAVNRYVTNLKMDYKVPFIEGMTATINTGFDIVDSDGEEVTDPKAPTESEGFNGIKTEYGNSTTNLLFDAYVNYSREILKNNLSVTAGYSYQSFDTEDSFIRTDYFLDDQGNNDPDAAIMVGFEDEFESTLLSYFGRLNYDVKGKYLLTGTLRADASSKLNPDDRWGLFPSLALAWNLHKENFIREGFINSLKLRVGYGEVGNVNGLGDYTFLTRYFQSGSNAKYQIGNNFITTYRPEPINDNLRWEVGSTWNAGIDYVMWNRRVSGSLNVYLKKTKDMIAEAIVDPLTNFGNSISDNIGNMENKGIEFDINGVVVSREDLKFEIGYNIAVNDNEITKLNNPQEVGPIGGTLGDKIQRHEVGKAPYAFYVYKQLYNEDGKPIEGAFEDLDGDGEITIDDRYFYKDPFADITMGFNMNLVYKNFDFNLSARASFDNYVYNNNAAIGALQRFTNLDIVRNGHSSFFDTEWEYIDTQSMMSDHWIENASFLRLDNVSVGYTFEKLLKNSSLRLFATGSNLLVISDYNGIDPEIFNGIDNNIYPRPKVLSFGVDFNF</sequence>
<dbReference type="OrthoDB" id="9768177at2"/>
<evidence type="ECO:0000259" key="11">
    <source>
        <dbReference type="Pfam" id="PF07715"/>
    </source>
</evidence>
<evidence type="ECO:0000313" key="13">
    <source>
        <dbReference type="Proteomes" id="UP000244956"/>
    </source>
</evidence>